<dbReference type="GO" id="GO:0071011">
    <property type="term" value="C:precatalytic spliceosome"/>
    <property type="evidence" value="ECO:0007669"/>
    <property type="project" value="TreeGrafter"/>
</dbReference>
<evidence type="ECO:0000256" key="7">
    <source>
        <dbReference type="SAM" id="MobiDB-lite"/>
    </source>
</evidence>
<dbReference type="InterPro" id="IPR000504">
    <property type="entry name" value="RRM_dom"/>
</dbReference>
<feature type="compositionally biased region" description="Basic residues" evidence="7">
    <location>
        <begin position="531"/>
        <end position="547"/>
    </location>
</feature>
<name>A0A6J1SKS5_FRAOC</name>
<dbReference type="AlphaFoldDB" id="A0A6J1SKS5"/>
<dbReference type="InterPro" id="IPR012677">
    <property type="entry name" value="Nucleotide-bd_a/b_plait_sf"/>
</dbReference>
<feature type="domain" description="RRM" evidence="8">
    <location>
        <begin position="63"/>
        <end position="141"/>
    </location>
</feature>
<dbReference type="InterPro" id="IPR051183">
    <property type="entry name" value="U1_U11-U12_snRNP_70-35kDa"/>
</dbReference>
<dbReference type="GeneID" id="113207015"/>
<dbReference type="KEGG" id="foc:113207015"/>
<organism evidence="9 10">
    <name type="scientific">Frankliniella occidentalis</name>
    <name type="common">Western flower thrips</name>
    <name type="synonym">Euthrips occidentalis</name>
    <dbReference type="NCBI Taxonomy" id="133901"/>
    <lineage>
        <taxon>Eukaryota</taxon>
        <taxon>Metazoa</taxon>
        <taxon>Ecdysozoa</taxon>
        <taxon>Arthropoda</taxon>
        <taxon>Hexapoda</taxon>
        <taxon>Insecta</taxon>
        <taxon>Pterygota</taxon>
        <taxon>Neoptera</taxon>
        <taxon>Paraneoptera</taxon>
        <taxon>Thysanoptera</taxon>
        <taxon>Terebrantia</taxon>
        <taxon>Thripoidea</taxon>
        <taxon>Thripidae</taxon>
        <taxon>Frankliniella</taxon>
    </lineage>
</organism>
<dbReference type="PROSITE" id="PS50102">
    <property type="entry name" value="RRM"/>
    <property type="match status" value="1"/>
</dbReference>
<feature type="region of interest" description="Disordered" evidence="7">
    <location>
        <begin position="484"/>
        <end position="556"/>
    </location>
</feature>
<reference evidence="10" key="1">
    <citation type="submission" date="2025-08" db="UniProtKB">
        <authorList>
            <consortium name="RefSeq"/>
        </authorList>
    </citation>
    <scope>IDENTIFICATION</scope>
    <source>
        <tissue evidence="10">Whole organism</tissue>
    </source>
</reference>
<dbReference type="Gene3D" id="3.30.70.330">
    <property type="match status" value="1"/>
</dbReference>
<dbReference type="PANTHER" id="PTHR13952">
    <property type="entry name" value="U1 SMALL NUCLEAR RIBONUCLEOPROTEIN 70 KD"/>
    <property type="match status" value="1"/>
</dbReference>
<evidence type="ECO:0000313" key="9">
    <source>
        <dbReference type="Proteomes" id="UP000504606"/>
    </source>
</evidence>
<evidence type="ECO:0000313" key="10">
    <source>
        <dbReference type="RefSeq" id="XP_026279146.1"/>
    </source>
</evidence>
<dbReference type="GO" id="GO:0003729">
    <property type="term" value="F:mRNA binding"/>
    <property type="evidence" value="ECO:0007669"/>
    <property type="project" value="TreeGrafter"/>
</dbReference>
<feature type="compositionally biased region" description="Basic and acidic residues" evidence="7">
    <location>
        <begin position="438"/>
        <end position="447"/>
    </location>
</feature>
<comment type="subcellular location">
    <subcellularLocation>
        <location evidence="1">Nucleus</location>
    </subcellularLocation>
</comment>
<evidence type="ECO:0000256" key="5">
    <source>
        <dbReference type="ARBA" id="ARBA00031739"/>
    </source>
</evidence>
<gene>
    <name evidence="10" type="primary">LOC113207015</name>
</gene>
<feature type="compositionally biased region" description="Basic and acidic residues" evidence="7">
    <location>
        <begin position="391"/>
        <end position="431"/>
    </location>
</feature>
<protein>
    <recommendedName>
        <fullName evidence="2">U11/U12 small nuclear ribonucleoprotein 35 kDa protein</fullName>
    </recommendedName>
    <alternativeName>
        <fullName evidence="5">U1 snRNP-binding protein homolog</fullName>
    </alternativeName>
</protein>
<dbReference type="OrthoDB" id="6159137at2759"/>
<evidence type="ECO:0000256" key="3">
    <source>
        <dbReference type="ARBA" id="ARBA00022884"/>
    </source>
</evidence>
<dbReference type="PANTHER" id="PTHR13952:SF6">
    <property type="entry name" value="U11_U12 SMALL NUCLEAR RIBONUCLEOPROTEIN 35 KDA PROTEIN"/>
    <property type="match status" value="1"/>
</dbReference>
<evidence type="ECO:0000259" key="8">
    <source>
        <dbReference type="PROSITE" id="PS50102"/>
    </source>
</evidence>
<keyword evidence="4" id="KW-0539">Nucleus</keyword>
<dbReference type="GO" id="GO:0000398">
    <property type="term" value="P:mRNA splicing, via spliceosome"/>
    <property type="evidence" value="ECO:0007669"/>
    <property type="project" value="TreeGrafter"/>
</dbReference>
<evidence type="ECO:0000256" key="6">
    <source>
        <dbReference type="PROSITE-ProRule" id="PRU00176"/>
    </source>
</evidence>
<dbReference type="Proteomes" id="UP000504606">
    <property type="component" value="Unplaced"/>
</dbReference>
<sequence length="556" mass="64876">MSSLTVPKTNQPNWSPYVKVYDPLKAGSIDGTDLIPHDNAVVRAMSAEYNPPDERTITSNPVNTLFVGRLNLRTSERQLKDEFGQYGQVKSCRLVRDIITGMSRGYGFVEFRKESDAHRAWKAAHGSMFHERQILVEWEFSRTMPGWIPRRLGGGLGGKKESGQLRFGGRDRPFKRPFIVPADQDSSSFSGDFEQHPQIQEVDSHLRDEFGKGKNLRLEKPKFRVNEFENQSSYVFDDARKYKNYSDKGLNYDEKKYKNFPKEKFFNDKINYKTFSEGKSASLSHFGEDRRGHRNDTSKFYEHPSYEEGGQKYRHKKEERYQSINHDKSKYKRVTENIYYEQGTNKYDREYSDKSSYWEDSTKYRRKSNDRYPHQLDLGIRQKKFSRDFKEKHADHSRCNENESETFKRHSQKKYKEGDNYEIDNFSHKSSESSISSKFEREADKRGRDTANLAFIGASTSKSEIVTSYRLDSTQTYEMNLKRKYRSSSISSSSSCSKSSSKKKHRRKHKKGSKKTDRGENDVSSCESGPSKKHKKSKKKKKKKSRRASKDGTDTD</sequence>
<keyword evidence="9" id="KW-1185">Reference proteome</keyword>
<evidence type="ECO:0000256" key="4">
    <source>
        <dbReference type="ARBA" id="ARBA00023242"/>
    </source>
</evidence>
<dbReference type="InterPro" id="IPR035979">
    <property type="entry name" value="RBD_domain_sf"/>
</dbReference>
<dbReference type="Pfam" id="PF00076">
    <property type="entry name" value="RRM_1"/>
    <property type="match status" value="1"/>
</dbReference>
<dbReference type="GO" id="GO:0017069">
    <property type="term" value="F:snRNA binding"/>
    <property type="evidence" value="ECO:0007669"/>
    <property type="project" value="TreeGrafter"/>
</dbReference>
<proteinExistence type="predicted"/>
<dbReference type="SMART" id="SM00360">
    <property type="entry name" value="RRM"/>
    <property type="match status" value="1"/>
</dbReference>
<dbReference type="RefSeq" id="XP_026279146.1">
    <property type="nucleotide sequence ID" value="XM_026423361.2"/>
</dbReference>
<feature type="region of interest" description="Disordered" evidence="7">
    <location>
        <begin position="285"/>
        <end position="317"/>
    </location>
</feature>
<feature type="compositionally biased region" description="Low complexity" evidence="7">
    <location>
        <begin position="487"/>
        <end position="499"/>
    </location>
</feature>
<evidence type="ECO:0000256" key="2">
    <source>
        <dbReference type="ARBA" id="ARBA00021080"/>
    </source>
</evidence>
<evidence type="ECO:0000256" key="1">
    <source>
        <dbReference type="ARBA" id="ARBA00004123"/>
    </source>
</evidence>
<dbReference type="SUPFAM" id="SSF54928">
    <property type="entry name" value="RNA-binding domain, RBD"/>
    <property type="match status" value="1"/>
</dbReference>
<feature type="compositionally biased region" description="Basic and acidic residues" evidence="7">
    <location>
        <begin position="286"/>
        <end position="317"/>
    </location>
</feature>
<keyword evidence="3 6" id="KW-0694">RNA-binding</keyword>
<feature type="region of interest" description="Disordered" evidence="7">
    <location>
        <begin position="391"/>
        <end position="447"/>
    </location>
</feature>
<dbReference type="FunFam" id="3.30.70.330:FF:000132">
    <property type="entry name" value="Small nuclear ribonucleoprotein U11/U12 subunit 35"/>
    <property type="match status" value="1"/>
</dbReference>
<accession>A0A6J1SKS5</accession>
<feature type="compositionally biased region" description="Basic residues" evidence="7">
    <location>
        <begin position="500"/>
        <end position="513"/>
    </location>
</feature>